<comment type="function">
    <text evidence="9">Protein phosphatase that catalyzes the dephosphorylation of the C-terminal domain of RNA polymerase II. Plays a role in RNA processing and termination.</text>
</comment>
<evidence type="ECO:0000256" key="3">
    <source>
        <dbReference type="ARBA" id="ARBA00022664"/>
    </source>
</evidence>
<reference evidence="10" key="1">
    <citation type="submission" date="2021-01" db="EMBL/GenBank/DDBJ databases">
        <authorList>
            <person name="Corre E."/>
            <person name="Pelletier E."/>
            <person name="Niang G."/>
            <person name="Scheremetjew M."/>
            <person name="Finn R."/>
            <person name="Kale V."/>
            <person name="Holt S."/>
            <person name="Cochrane G."/>
            <person name="Meng A."/>
            <person name="Brown T."/>
            <person name="Cohen L."/>
        </authorList>
    </citation>
    <scope>NUCLEOTIDE SEQUENCE</scope>
    <source>
        <strain evidence="10">RCC1871</strain>
    </source>
</reference>
<evidence type="ECO:0000256" key="2">
    <source>
        <dbReference type="ARBA" id="ARBA00008978"/>
    </source>
</evidence>
<dbReference type="EC" id="3.1.3.16" evidence="9"/>
<dbReference type="EMBL" id="CP151502">
    <property type="protein sequence ID" value="WZN59640.1"/>
    <property type="molecule type" value="Genomic_DNA"/>
</dbReference>
<dbReference type="InterPro" id="IPR006811">
    <property type="entry name" value="RNA_pol_II_suA"/>
</dbReference>
<organism evidence="10">
    <name type="scientific">Chloropicon roscoffensis</name>
    <dbReference type="NCBI Taxonomy" id="1461544"/>
    <lineage>
        <taxon>Eukaryota</taxon>
        <taxon>Viridiplantae</taxon>
        <taxon>Chlorophyta</taxon>
        <taxon>Chloropicophyceae</taxon>
        <taxon>Chloropicales</taxon>
        <taxon>Chloropicaceae</taxon>
        <taxon>Chloropicon</taxon>
    </lineage>
</organism>
<comment type="similarity">
    <text evidence="2 9">Belongs to the SSU72 phosphatase family.</text>
</comment>
<dbReference type="FunFam" id="3.40.50.2300:FF:000039">
    <property type="entry name" value="RNA polymerase II subunit A C-terminal domain phosphatase"/>
    <property type="match status" value="1"/>
</dbReference>
<dbReference type="Gene3D" id="3.40.50.2300">
    <property type="match status" value="2"/>
</dbReference>
<comment type="subcellular location">
    <subcellularLocation>
        <location evidence="1 9">Nucleus</location>
    </subcellularLocation>
</comment>
<keyword evidence="6 9" id="KW-0539">Nucleus</keyword>
<comment type="catalytic activity">
    <reaction evidence="7 9">
        <text>O-phospho-L-seryl-[protein] + H2O = L-seryl-[protein] + phosphate</text>
        <dbReference type="Rhea" id="RHEA:20629"/>
        <dbReference type="Rhea" id="RHEA-COMP:9863"/>
        <dbReference type="Rhea" id="RHEA-COMP:11604"/>
        <dbReference type="ChEBI" id="CHEBI:15377"/>
        <dbReference type="ChEBI" id="CHEBI:29999"/>
        <dbReference type="ChEBI" id="CHEBI:43474"/>
        <dbReference type="ChEBI" id="CHEBI:83421"/>
        <dbReference type="EC" id="3.1.3.16"/>
    </reaction>
</comment>
<keyword evidence="5 9" id="KW-0904">Protein phosphatase</keyword>
<evidence type="ECO:0000256" key="9">
    <source>
        <dbReference type="RuleBase" id="RU369031"/>
    </source>
</evidence>
<evidence type="ECO:0000313" key="12">
    <source>
        <dbReference type="Proteomes" id="UP001472866"/>
    </source>
</evidence>
<dbReference type="Proteomes" id="UP001472866">
    <property type="component" value="Chromosome 02"/>
</dbReference>
<keyword evidence="3 9" id="KW-0507">mRNA processing</keyword>
<evidence type="ECO:0000256" key="4">
    <source>
        <dbReference type="ARBA" id="ARBA00022801"/>
    </source>
</evidence>
<keyword evidence="12" id="KW-1185">Reference proteome</keyword>
<evidence type="ECO:0000256" key="8">
    <source>
        <dbReference type="ARBA" id="ARBA00048336"/>
    </source>
</evidence>
<accession>A0A7S3FTU4</accession>
<evidence type="ECO:0000313" key="10">
    <source>
        <dbReference type="EMBL" id="CAE0194301.1"/>
    </source>
</evidence>
<evidence type="ECO:0000256" key="7">
    <source>
        <dbReference type="ARBA" id="ARBA00047761"/>
    </source>
</evidence>
<name>A0A7S3FTU4_9CHLO</name>
<dbReference type="AlphaFoldDB" id="A0A7S3FTU4"/>
<keyword evidence="4 9" id="KW-0378">Hydrolase</keyword>
<evidence type="ECO:0000256" key="5">
    <source>
        <dbReference type="ARBA" id="ARBA00022912"/>
    </source>
</evidence>
<comment type="catalytic activity">
    <reaction evidence="8 9">
        <text>O-phospho-L-threonyl-[protein] + H2O = L-threonyl-[protein] + phosphate</text>
        <dbReference type="Rhea" id="RHEA:47004"/>
        <dbReference type="Rhea" id="RHEA-COMP:11060"/>
        <dbReference type="Rhea" id="RHEA-COMP:11605"/>
        <dbReference type="ChEBI" id="CHEBI:15377"/>
        <dbReference type="ChEBI" id="CHEBI:30013"/>
        <dbReference type="ChEBI" id="CHEBI:43474"/>
        <dbReference type="ChEBI" id="CHEBI:61977"/>
        <dbReference type="EC" id="3.1.3.16"/>
    </reaction>
</comment>
<sequence length="190" mass="21932">MRFAMVCASNMNRSMDAHNLLKAEGLDVESYGVGTQVKIPGPSAREPNVYPFGTPYHEIYNELKSKDQALYERNGMLRLLERNLKVKLAPERWQENTTKFFDVVLTFDDVVFDKLMEDVRGREQKQMKSFLVVNLKVKDTPTEAGKASPLALQLCRKIQESEDWEDDIEEIVEDFSAETGRTPFYTVCFY</sequence>
<dbReference type="PANTHER" id="PTHR20383">
    <property type="entry name" value="RNA POLYMERASE II SUBUNIT A C-TERMINAL DOMAIN PHOSPHATASE"/>
    <property type="match status" value="1"/>
</dbReference>
<reference evidence="11 12" key="2">
    <citation type="submission" date="2024-03" db="EMBL/GenBank/DDBJ databases">
        <title>Complete genome sequence of the green alga Chloropicon roscoffensis RCC1871.</title>
        <authorList>
            <person name="Lemieux C."/>
            <person name="Pombert J.-F."/>
            <person name="Otis C."/>
            <person name="Turmel M."/>
        </authorList>
    </citation>
    <scope>NUCLEOTIDE SEQUENCE [LARGE SCALE GENOMIC DNA]</scope>
    <source>
        <strain evidence="11 12">RCC1871</strain>
    </source>
</reference>
<gene>
    <name evidence="10" type="ORF">CROS1456_LOCUS7392</name>
    <name evidence="11" type="ORF">HKI87_02g11660</name>
</gene>
<evidence type="ECO:0000256" key="6">
    <source>
        <dbReference type="ARBA" id="ARBA00023242"/>
    </source>
</evidence>
<dbReference type="GO" id="GO:0008420">
    <property type="term" value="F:RNA polymerase II CTD heptapeptide repeat phosphatase activity"/>
    <property type="evidence" value="ECO:0007669"/>
    <property type="project" value="UniProtKB-ARBA"/>
</dbReference>
<proteinExistence type="inferred from homology"/>
<dbReference type="GO" id="GO:0005634">
    <property type="term" value="C:nucleus"/>
    <property type="evidence" value="ECO:0007669"/>
    <property type="project" value="UniProtKB-SubCell"/>
</dbReference>
<protein>
    <recommendedName>
        <fullName evidence="9">RNA polymerase II subunit A C-terminal domain phosphatase SSU72</fullName>
        <shortName evidence="9">CTD phosphatase SSU72</shortName>
        <ecNumber evidence="9">3.1.3.16</ecNumber>
    </recommendedName>
</protein>
<dbReference type="Pfam" id="PF04722">
    <property type="entry name" value="Ssu72"/>
    <property type="match status" value="1"/>
</dbReference>
<dbReference type="EMBL" id="HBHZ01009629">
    <property type="protein sequence ID" value="CAE0194301.1"/>
    <property type="molecule type" value="Transcribed_RNA"/>
</dbReference>
<dbReference type="GO" id="GO:0031124">
    <property type="term" value="P:mRNA 3'-end processing"/>
    <property type="evidence" value="ECO:0007669"/>
    <property type="project" value="UniProtKB-ARBA"/>
</dbReference>
<evidence type="ECO:0000256" key="1">
    <source>
        <dbReference type="ARBA" id="ARBA00004123"/>
    </source>
</evidence>
<evidence type="ECO:0000313" key="11">
    <source>
        <dbReference type="EMBL" id="WZN59640.1"/>
    </source>
</evidence>